<dbReference type="Proteomes" id="UP000823405">
    <property type="component" value="Unassembled WGS sequence"/>
</dbReference>
<dbReference type="InterPro" id="IPR011990">
    <property type="entry name" value="TPR-like_helical_dom_sf"/>
</dbReference>
<proteinExistence type="inferred from homology"/>
<dbReference type="OrthoDB" id="2384430at2759"/>
<evidence type="ECO:0008006" key="4">
    <source>
        <dbReference type="Google" id="ProtNLM"/>
    </source>
</evidence>
<dbReference type="AlphaFoldDB" id="A0A9P6QP37"/>
<dbReference type="Gene3D" id="1.25.40.10">
    <property type="entry name" value="Tetratricopeptide repeat domain"/>
    <property type="match status" value="1"/>
</dbReference>
<dbReference type="InterPro" id="IPR050767">
    <property type="entry name" value="Sel1_AlgK"/>
</dbReference>
<organism evidence="2 3">
    <name type="scientific">Linnemannia gamsii</name>
    <dbReference type="NCBI Taxonomy" id="64522"/>
    <lineage>
        <taxon>Eukaryota</taxon>
        <taxon>Fungi</taxon>
        <taxon>Fungi incertae sedis</taxon>
        <taxon>Mucoromycota</taxon>
        <taxon>Mortierellomycotina</taxon>
        <taxon>Mortierellomycetes</taxon>
        <taxon>Mortierellales</taxon>
        <taxon>Mortierellaceae</taxon>
        <taxon>Linnemannia</taxon>
    </lineage>
</organism>
<comment type="similarity">
    <text evidence="1">Belongs to the sel-1 family.</text>
</comment>
<dbReference type="Pfam" id="PF08238">
    <property type="entry name" value="Sel1"/>
    <property type="match status" value="4"/>
</dbReference>
<gene>
    <name evidence="2" type="ORF">BGZ97_008779</name>
</gene>
<dbReference type="InterPro" id="IPR006597">
    <property type="entry name" value="Sel1-like"/>
</dbReference>
<comment type="caution">
    <text evidence="2">The sequence shown here is derived from an EMBL/GenBank/DDBJ whole genome shotgun (WGS) entry which is preliminary data.</text>
</comment>
<dbReference type="PANTHER" id="PTHR11102:SF160">
    <property type="entry name" value="ERAD-ASSOCIATED E3 UBIQUITIN-PROTEIN LIGASE COMPONENT HRD3"/>
    <property type="match status" value="1"/>
</dbReference>
<dbReference type="PANTHER" id="PTHR11102">
    <property type="entry name" value="SEL-1-LIKE PROTEIN"/>
    <property type="match status" value="1"/>
</dbReference>
<dbReference type="SMART" id="SM00671">
    <property type="entry name" value="SEL1"/>
    <property type="match status" value="4"/>
</dbReference>
<reference evidence="2" key="1">
    <citation type="journal article" date="2020" name="Fungal Divers.">
        <title>Resolving the Mortierellaceae phylogeny through synthesis of multi-gene phylogenetics and phylogenomics.</title>
        <authorList>
            <person name="Vandepol N."/>
            <person name="Liber J."/>
            <person name="Desiro A."/>
            <person name="Na H."/>
            <person name="Kennedy M."/>
            <person name="Barry K."/>
            <person name="Grigoriev I.V."/>
            <person name="Miller A.N."/>
            <person name="O'Donnell K."/>
            <person name="Stajich J.E."/>
            <person name="Bonito G."/>
        </authorList>
    </citation>
    <scope>NUCLEOTIDE SEQUENCE</scope>
    <source>
        <strain evidence="2">NVP60</strain>
    </source>
</reference>
<keyword evidence="3" id="KW-1185">Reference proteome</keyword>
<dbReference type="SUPFAM" id="SSF81901">
    <property type="entry name" value="HCP-like"/>
    <property type="match status" value="1"/>
</dbReference>
<evidence type="ECO:0000313" key="3">
    <source>
        <dbReference type="Proteomes" id="UP000823405"/>
    </source>
</evidence>
<accession>A0A9P6QP37</accession>
<evidence type="ECO:0000313" key="2">
    <source>
        <dbReference type="EMBL" id="KAG0282930.1"/>
    </source>
</evidence>
<feature type="non-terminal residue" evidence="2">
    <location>
        <position position="314"/>
    </location>
</feature>
<evidence type="ECO:0000256" key="1">
    <source>
        <dbReference type="ARBA" id="ARBA00038101"/>
    </source>
</evidence>
<protein>
    <recommendedName>
        <fullName evidence="4">Sel1 repeat family protein</fullName>
    </recommendedName>
</protein>
<name>A0A9P6QP37_9FUNG</name>
<dbReference type="EMBL" id="JAAAIN010004058">
    <property type="protein sequence ID" value="KAG0282930.1"/>
    <property type="molecule type" value="Genomic_DNA"/>
</dbReference>
<sequence>MTRLTHASQEYTSGITRDFDQTLMRVQPGDKGAQVSVEDMYKDGQGIAQDYQAAMDWYLKAAEQNDPISQRKVSVLYDKGLGVTQYDSAAMASYLKGVEQGSPPAQHNIGYLCYHGLDVAQVVDWYRKDAEQGFADAHYNLGIMYNESESVPKDQGKAMRWYKTAVDQGDIEAQFVLDLWYNESLAEGKNNAEETELFHKDAGQGEEATIEMIDLLEQQGGSVQAKKIKPAPSPMVVENSSSNERSQAVRRVYDNEDLNTSASLSKVFRLAYHFDDISGKNIVLWDDILAAFKDAIHVRAGDNILPFLKGRDFK</sequence>